<dbReference type="InterPro" id="IPR036514">
    <property type="entry name" value="SGNH_hydro_sf"/>
</dbReference>
<dbReference type="EMBL" id="MU167208">
    <property type="protein sequence ID" value="KAG0152413.1"/>
    <property type="molecule type" value="Genomic_DNA"/>
</dbReference>
<evidence type="ECO:0008006" key="3">
    <source>
        <dbReference type="Google" id="ProtNLM"/>
    </source>
</evidence>
<keyword evidence="2" id="KW-1185">Reference proteome</keyword>
<proteinExistence type="predicted"/>
<dbReference type="Proteomes" id="UP000886653">
    <property type="component" value="Unassembled WGS sequence"/>
</dbReference>
<dbReference type="AlphaFoldDB" id="A0A9P6NUC4"/>
<reference evidence="1" key="1">
    <citation type="submission" date="2013-11" db="EMBL/GenBank/DDBJ databases">
        <title>Genome sequence of the fusiform rust pathogen reveals effectors for host alternation and coevolution with pine.</title>
        <authorList>
            <consortium name="DOE Joint Genome Institute"/>
            <person name="Smith K."/>
            <person name="Pendleton A."/>
            <person name="Kubisiak T."/>
            <person name="Anderson C."/>
            <person name="Salamov A."/>
            <person name="Aerts A."/>
            <person name="Riley R."/>
            <person name="Clum A."/>
            <person name="Lindquist E."/>
            <person name="Ence D."/>
            <person name="Campbell M."/>
            <person name="Kronenberg Z."/>
            <person name="Feau N."/>
            <person name="Dhillon B."/>
            <person name="Hamelin R."/>
            <person name="Burleigh J."/>
            <person name="Smith J."/>
            <person name="Yandell M."/>
            <person name="Nelson C."/>
            <person name="Grigoriev I."/>
            <person name="Davis J."/>
        </authorList>
    </citation>
    <scope>NUCLEOTIDE SEQUENCE</scope>
    <source>
        <strain evidence="1">G11</strain>
    </source>
</reference>
<organism evidence="1 2">
    <name type="scientific">Cronartium quercuum f. sp. fusiforme G11</name>
    <dbReference type="NCBI Taxonomy" id="708437"/>
    <lineage>
        <taxon>Eukaryota</taxon>
        <taxon>Fungi</taxon>
        <taxon>Dikarya</taxon>
        <taxon>Basidiomycota</taxon>
        <taxon>Pucciniomycotina</taxon>
        <taxon>Pucciniomycetes</taxon>
        <taxon>Pucciniales</taxon>
        <taxon>Coleosporiaceae</taxon>
        <taxon>Cronartium</taxon>
    </lineage>
</organism>
<dbReference type="Gene3D" id="3.40.50.1110">
    <property type="entry name" value="SGNH hydrolase"/>
    <property type="match status" value="1"/>
</dbReference>
<feature type="non-terminal residue" evidence="1">
    <location>
        <position position="89"/>
    </location>
</feature>
<gene>
    <name evidence="1" type="ORF">CROQUDRAFT_35003</name>
</gene>
<evidence type="ECO:0000313" key="1">
    <source>
        <dbReference type="EMBL" id="KAG0152413.1"/>
    </source>
</evidence>
<name>A0A9P6NUC4_9BASI</name>
<sequence>FNNRFKSQYAELQNQLLPGQRVLTYDIPRLWQDFTINPASYGLSVVDQPCLSRNIVCPHPNEYLFWDSLHPTTYIHHKLAILLRDVIRS</sequence>
<protein>
    <recommendedName>
        <fullName evidence="3">GDSL esterase/lipase</fullName>
    </recommendedName>
</protein>
<dbReference type="OrthoDB" id="1600564at2759"/>
<feature type="non-terminal residue" evidence="1">
    <location>
        <position position="1"/>
    </location>
</feature>
<accession>A0A9P6NUC4</accession>
<comment type="caution">
    <text evidence="1">The sequence shown here is derived from an EMBL/GenBank/DDBJ whole genome shotgun (WGS) entry which is preliminary data.</text>
</comment>
<evidence type="ECO:0000313" key="2">
    <source>
        <dbReference type="Proteomes" id="UP000886653"/>
    </source>
</evidence>